<feature type="transmembrane region" description="Helical" evidence="9">
    <location>
        <begin position="206"/>
        <end position="232"/>
    </location>
</feature>
<name>A0ABS2WS81_9BACT</name>
<dbReference type="Pfam" id="PF00528">
    <property type="entry name" value="BPD_transp_1"/>
    <property type="match status" value="1"/>
</dbReference>
<dbReference type="InterPro" id="IPR010065">
    <property type="entry name" value="AA_ABC_transptr_permease_3TM"/>
</dbReference>
<keyword evidence="4" id="KW-1003">Cell membrane</keyword>
<feature type="transmembrane region" description="Helical" evidence="9">
    <location>
        <begin position="12"/>
        <end position="31"/>
    </location>
</feature>
<dbReference type="PANTHER" id="PTHR30614:SF37">
    <property type="entry name" value="AMINO-ACID ABC TRANSPORTER PERMEASE PROTEIN YHDX-RELATED"/>
    <property type="match status" value="1"/>
</dbReference>
<keyword evidence="8 9" id="KW-0472">Membrane</keyword>
<evidence type="ECO:0000256" key="3">
    <source>
        <dbReference type="ARBA" id="ARBA00022448"/>
    </source>
</evidence>
<feature type="domain" description="ABC transmembrane type-1" evidence="10">
    <location>
        <begin position="79"/>
        <end position="372"/>
    </location>
</feature>
<evidence type="ECO:0000256" key="6">
    <source>
        <dbReference type="ARBA" id="ARBA00022970"/>
    </source>
</evidence>
<evidence type="ECO:0000313" key="11">
    <source>
        <dbReference type="EMBL" id="MBN2964533.1"/>
    </source>
</evidence>
<feature type="transmembrane region" description="Helical" evidence="9">
    <location>
        <begin position="326"/>
        <end position="344"/>
    </location>
</feature>
<feature type="transmembrane region" description="Helical" evidence="9">
    <location>
        <begin position="350"/>
        <end position="375"/>
    </location>
</feature>
<comment type="similarity">
    <text evidence="2">Belongs to the binding-protein-dependent transport system permease family. HisMQ subfamily.</text>
</comment>
<gene>
    <name evidence="11" type="ORF">JWV37_07055</name>
</gene>
<evidence type="ECO:0000256" key="8">
    <source>
        <dbReference type="ARBA" id="ARBA00023136"/>
    </source>
</evidence>
<evidence type="ECO:0000256" key="5">
    <source>
        <dbReference type="ARBA" id="ARBA00022692"/>
    </source>
</evidence>
<dbReference type="PANTHER" id="PTHR30614">
    <property type="entry name" value="MEMBRANE COMPONENT OF AMINO ACID ABC TRANSPORTER"/>
    <property type="match status" value="1"/>
</dbReference>
<feature type="transmembrane region" description="Helical" evidence="9">
    <location>
        <begin position="252"/>
        <end position="271"/>
    </location>
</feature>
<dbReference type="InterPro" id="IPR043429">
    <property type="entry name" value="ArtM/GltK/GlnP/TcyL/YhdX-like"/>
</dbReference>
<reference evidence="11 12" key="3">
    <citation type="submission" date="2021-02" db="EMBL/GenBank/DDBJ databases">
        <authorList>
            <person name="Merkel A.Y."/>
        </authorList>
    </citation>
    <scope>NUCLEOTIDE SEQUENCE [LARGE SCALE GENOMIC DNA]</scope>
    <source>
        <strain evidence="11 12">T05b</strain>
    </source>
</reference>
<evidence type="ECO:0000256" key="2">
    <source>
        <dbReference type="ARBA" id="ARBA00010072"/>
    </source>
</evidence>
<evidence type="ECO:0000313" key="12">
    <source>
        <dbReference type="Proteomes" id="UP000703590"/>
    </source>
</evidence>
<dbReference type="NCBIfam" id="TIGR01726">
    <property type="entry name" value="HEQRo_perm_3TM"/>
    <property type="match status" value="1"/>
</dbReference>
<comment type="caution">
    <text evidence="11">The sequence shown here is derived from an EMBL/GenBank/DDBJ whole genome shotgun (WGS) entry which is preliminary data.</text>
</comment>
<dbReference type="InterPro" id="IPR000515">
    <property type="entry name" value="MetI-like"/>
</dbReference>
<evidence type="ECO:0000256" key="4">
    <source>
        <dbReference type="ARBA" id="ARBA00022475"/>
    </source>
</evidence>
<accession>A0ABS2WS81</accession>
<sequence length="384" mass="42460">MLAALRNEKVRGFLFQLLTVVGLVAFLWYIGVNTLHNIEQRGIQTGFGFLEGTAGFGIYESPISFTETDTHARVFLVGLLNTLIVGFTGILLATILGIFIGILRLSNNWLIRKIAAAYIDIFRNIPILLQIFFWYNVVLKSLPGPRHSLEFFDTFFLNNRGLLIPQFSWNSTTLTVLASFVVAAVAIFFLNRWANIRQEKTGEPFTVIWIGIATFILAPIVGFFIGGADFGFSYPELRGFNFSGGKSISPEFLALTFALTIYTATFIAEAVRSGIEAVGKGQKEAAISLSLSPYQTLKLVILPQAIRISIPPIINQYLNLVKNSSLAAAIGYPEIVTVFAGTSLNQVGQAIEIIAITMLVYLTISLSVSAILNWFNHKMKIKER</sequence>
<evidence type="ECO:0000256" key="9">
    <source>
        <dbReference type="RuleBase" id="RU363032"/>
    </source>
</evidence>
<dbReference type="InterPro" id="IPR035906">
    <property type="entry name" value="MetI-like_sf"/>
</dbReference>
<keyword evidence="12" id="KW-1185">Reference proteome</keyword>
<evidence type="ECO:0000256" key="7">
    <source>
        <dbReference type="ARBA" id="ARBA00022989"/>
    </source>
</evidence>
<dbReference type="Gene3D" id="1.10.3720.10">
    <property type="entry name" value="MetI-like"/>
    <property type="match status" value="2"/>
</dbReference>
<reference evidence="12" key="1">
    <citation type="submission" date="2021-02" db="EMBL/GenBank/DDBJ databases">
        <title>Sulfurospirillum tamanensis sp. nov.</title>
        <authorList>
            <person name="Merkel A.Y."/>
        </authorList>
    </citation>
    <scope>NUCLEOTIDE SEQUENCE [LARGE SCALE GENOMIC DNA]</scope>
    <source>
        <strain evidence="12">T05b</strain>
    </source>
</reference>
<comment type="subcellular location">
    <subcellularLocation>
        <location evidence="1">Cell inner membrane</location>
        <topology evidence="1">Multi-pass membrane protein</topology>
    </subcellularLocation>
    <subcellularLocation>
        <location evidence="9">Cell membrane</location>
        <topology evidence="9">Multi-pass membrane protein</topology>
    </subcellularLocation>
</comment>
<feature type="transmembrane region" description="Helical" evidence="9">
    <location>
        <begin position="174"/>
        <end position="194"/>
    </location>
</feature>
<keyword evidence="3 9" id="KW-0813">Transport</keyword>
<feature type="transmembrane region" description="Helical" evidence="9">
    <location>
        <begin position="74"/>
        <end position="103"/>
    </location>
</feature>
<evidence type="ECO:0000259" key="10">
    <source>
        <dbReference type="PROSITE" id="PS50928"/>
    </source>
</evidence>
<organism evidence="11 12">
    <name type="scientific">Sulfurospirillum tamanense</name>
    <dbReference type="NCBI Taxonomy" id="2813362"/>
    <lineage>
        <taxon>Bacteria</taxon>
        <taxon>Pseudomonadati</taxon>
        <taxon>Campylobacterota</taxon>
        <taxon>Epsilonproteobacteria</taxon>
        <taxon>Campylobacterales</taxon>
        <taxon>Sulfurospirillaceae</taxon>
        <taxon>Sulfurospirillum</taxon>
    </lineage>
</organism>
<feature type="transmembrane region" description="Helical" evidence="9">
    <location>
        <begin position="115"/>
        <end position="135"/>
    </location>
</feature>
<dbReference type="PROSITE" id="PS50928">
    <property type="entry name" value="ABC_TM1"/>
    <property type="match status" value="1"/>
</dbReference>
<dbReference type="RefSeq" id="WP_205459083.1">
    <property type="nucleotide sequence ID" value="NZ_JAFHKK010000013.1"/>
</dbReference>
<keyword evidence="6" id="KW-0029">Amino-acid transport</keyword>
<keyword evidence="5 9" id="KW-0812">Transmembrane</keyword>
<evidence type="ECO:0000256" key="1">
    <source>
        <dbReference type="ARBA" id="ARBA00004429"/>
    </source>
</evidence>
<dbReference type="SUPFAM" id="SSF161098">
    <property type="entry name" value="MetI-like"/>
    <property type="match status" value="2"/>
</dbReference>
<reference evidence="11 12" key="2">
    <citation type="submission" date="2021-02" db="EMBL/GenBank/DDBJ databases">
        <title>Sulfurospirillum tamanensis sp. nov.</title>
        <authorList>
            <person name="Frolova A."/>
            <person name="Merkel A."/>
            <person name="Slobodkin A."/>
        </authorList>
    </citation>
    <scope>NUCLEOTIDE SEQUENCE [LARGE SCALE GENOMIC DNA]</scope>
    <source>
        <strain evidence="11 12">T05b</strain>
    </source>
</reference>
<proteinExistence type="inferred from homology"/>
<protein>
    <submittedName>
        <fullName evidence="11">Amino acid ABC transporter permease</fullName>
    </submittedName>
</protein>
<dbReference type="EMBL" id="JAFHKK010000013">
    <property type="protein sequence ID" value="MBN2964533.1"/>
    <property type="molecule type" value="Genomic_DNA"/>
</dbReference>
<dbReference type="CDD" id="cd06261">
    <property type="entry name" value="TM_PBP2"/>
    <property type="match status" value="2"/>
</dbReference>
<keyword evidence="7 9" id="KW-1133">Transmembrane helix</keyword>
<dbReference type="Proteomes" id="UP000703590">
    <property type="component" value="Unassembled WGS sequence"/>
</dbReference>